<dbReference type="EMBL" id="JASSQD010000002">
    <property type="protein sequence ID" value="MDK9558268.1"/>
    <property type="molecule type" value="Genomic_DNA"/>
</dbReference>
<keyword evidence="2" id="KW-1185">Reference proteome</keyword>
<protein>
    <recommendedName>
        <fullName evidence="3">RiboL-PSP-HEPN domain-containing protein</fullName>
    </recommendedName>
</protein>
<comment type="caution">
    <text evidence="1">The sequence shown here is derived from an EMBL/GenBank/DDBJ whole genome shotgun (WGS) entry which is preliminary data.</text>
</comment>
<dbReference type="RefSeq" id="WP_285368318.1">
    <property type="nucleotide sequence ID" value="NZ_JASSQD010000002.1"/>
</dbReference>
<name>A0ABT7HD23_9GAMM</name>
<organism evidence="1 2">
    <name type="scientific">Marinobacter albus</name>
    <dbReference type="NCBI Taxonomy" id="3030833"/>
    <lineage>
        <taxon>Bacteria</taxon>
        <taxon>Pseudomonadati</taxon>
        <taxon>Pseudomonadota</taxon>
        <taxon>Gammaproteobacteria</taxon>
        <taxon>Pseudomonadales</taxon>
        <taxon>Marinobacteraceae</taxon>
        <taxon>Marinobacter</taxon>
    </lineage>
</organism>
<evidence type="ECO:0000313" key="2">
    <source>
        <dbReference type="Proteomes" id="UP001223547"/>
    </source>
</evidence>
<proteinExistence type="predicted"/>
<evidence type="ECO:0000313" key="1">
    <source>
        <dbReference type="EMBL" id="MDK9558268.1"/>
    </source>
</evidence>
<dbReference type="Proteomes" id="UP001223547">
    <property type="component" value="Unassembled WGS sequence"/>
</dbReference>
<accession>A0ABT7HD23</accession>
<gene>
    <name evidence="1" type="ORF">QQF73_11610</name>
</gene>
<sequence>MSVSDMSFERWTSRESSTWTFQVFQKYNRELSRMYISHIAANEFIYRNLGKNAQWEDPVSKHFKFRDETHEHTFGSIKGWSDSFNDFDNWTNLNSVMAMSSNLETYLSTVIKLALESDVGVLFGAKRRIDGIEIIKHGRSQPFDFEDKIVSCTKGEWGSRVNAFKKIFGQAPEVLESNISRLEKLRKLRNNVGHAFGRDIELSRSHNVIDAMDMHKLKREKTLEYQKLIYGIARAIDKQLLNDHIGEYQTLYFYHNLRPSLKHDDSNHQRKVGNHMAILKKKLGQFGAAKAGKKFCRELIVYYEAL</sequence>
<reference evidence="1 2" key="1">
    <citation type="submission" date="2023-05" db="EMBL/GenBank/DDBJ databases">
        <title>Marinobacter albus sp. nov., a marine bacterium isolated from sand in a coastal intertidal zone of huludao.</title>
        <authorList>
            <person name="Deng T."/>
        </authorList>
    </citation>
    <scope>NUCLEOTIDE SEQUENCE [LARGE SCALE GENOMIC DNA]</scope>
    <source>
        <strain evidence="1 2">M216</strain>
    </source>
</reference>
<evidence type="ECO:0008006" key="3">
    <source>
        <dbReference type="Google" id="ProtNLM"/>
    </source>
</evidence>